<comment type="caution">
    <text evidence="1">The sequence shown here is derived from an EMBL/GenBank/DDBJ whole genome shotgun (WGS) entry which is preliminary data.</text>
</comment>
<evidence type="ECO:0000313" key="1">
    <source>
        <dbReference type="EMBL" id="PAV17753.1"/>
    </source>
</evidence>
<dbReference type="InParanoid" id="A0A286UDT5"/>
<name>A0A286UDT5_9AGAM</name>
<accession>A0A286UDT5</accession>
<keyword evidence="2" id="KW-1185">Reference proteome</keyword>
<evidence type="ECO:0000313" key="2">
    <source>
        <dbReference type="Proteomes" id="UP000217199"/>
    </source>
</evidence>
<organism evidence="1 2">
    <name type="scientific">Pyrrhoderma noxium</name>
    <dbReference type="NCBI Taxonomy" id="2282107"/>
    <lineage>
        <taxon>Eukaryota</taxon>
        <taxon>Fungi</taxon>
        <taxon>Dikarya</taxon>
        <taxon>Basidiomycota</taxon>
        <taxon>Agaricomycotina</taxon>
        <taxon>Agaricomycetes</taxon>
        <taxon>Hymenochaetales</taxon>
        <taxon>Hymenochaetaceae</taxon>
        <taxon>Pyrrhoderma</taxon>
    </lineage>
</organism>
<proteinExistence type="predicted"/>
<gene>
    <name evidence="1" type="ORF">PNOK_0623900</name>
</gene>
<dbReference type="EMBL" id="NBII01000006">
    <property type="protein sequence ID" value="PAV17753.1"/>
    <property type="molecule type" value="Genomic_DNA"/>
</dbReference>
<reference evidence="1 2" key="1">
    <citation type="journal article" date="2017" name="Mol. Ecol.">
        <title>Comparative and population genomic landscape of Phellinus noxius: A hypervariable fungus causing root rot in trees.</title>
        <authorList>
            <person name="Chung C.L."/>
            <person name="Lee T.J."/>
            <person name="Akiba M."/>
            <person name="Lee H.H."/>
            <person name="Kuo T.H."/>
            <person name="Liu D."/>
            <person name="Ke H.M."/>
            <person name="Yokoi T."/>
            <person name="Roa M.B."/>
            <person name="Lu M.J."/>
            <person name="Chang Y.Y."/>
            <person name="Ann P.J."/>
            <person name="Tsai J.N."/>
            <person name="Chen C.Y."/>
            <person name="Tzean S.S."/>
            <person name="Ota Y."/>
            <person name="Hattori T."/>
            <person name="Sahashi N."/>
            <person name="Liou R.F."/>
            <person name="Kikuchi T."/>
            <person name="Tsai I.J."/>
        </authorList>
    </citation>
    <scope>NUCLEOTIDE SEQUENCE [LARGE SCALE GENOMIC DNA]</scope>
    <source>
        <strain evidence="1 2">FFPRI411160</strain>
    </source>
</reference>
<dbReference type="Proteomes" id="UP000217199">
    <property type="component" value="Unassembled WGS sequence"/>
</dbReference>
<dbReference type="AlphaFoldDB" id="A0A286UDT5"/>
<sequence length="188" mass="20677">MLDNHVVGVDHWIILYTVTISIINNIIPSPPSAARYRILELLVQDTPVWAADSAFPLPFSPSSPPFPPLVPFPPSSVIRFKSTLDKNKNSSRPAFLYPQHHRNLQFPKSTVSTGSFDSQLTALDPNISIKPLTRPRFPAVSIARYLTISLCQVLSLAATLSSYSSSTVFDGPHDCGRGGYQETKTLGR</sequence>
<protein>
    <submittedName>
        <fullName evidence="1">Uncharacterized protein</fullName>
    </submittedName>
</protein>